<comment type="caution">
    <text evidence="2">The sequence shown here is derived from an EMBL/GenBank/DDBJ whole genome shotgun (WGS) entry which is preliminary data.</text>
</comment>
<dbReference type="InterPro" id="IPR050458">
    <property type="entry name" value="LolB"/>
</dbReference>
<evidence type="ECO:0000259" key="1">
    <source>
        <dbReference type="SMART" id="SM00327"/>
    </source>
</evidence>
<keyword evidence="3" id="KW-1185">Reference proteome</keyword>
<dbReference type="CDD" id="cd01462">
    <property type="entry name" value="VWA_YIEM_type"/>
    <property type="match status" value="1"/>
</dbReference>
<dbReference type="SMART" id="SM00327">
    <property type="entry name" value="VWA"/>
    <property type="match status" value="1"/>
</dbReference>
<evidence type="ECO:0000313" key="2">
    <source>
        <dbReference type="EMBL" id="TCI01704.1"/>
    </source>
</evidence>
<reference evidence="2 3" key="1">
    <citation type="submission" date="2019-02" db="EMBL/GenBank/DDBJ databases">
        <title>Corallincola luteus sp. nov., a marine bacterium isolated from surface sediment of Bohai Sea in China.</title>
        <authorList>
            <person name="Ren Q."/>
        </authorList>
    </citation>
    <scope>NUCLEOTIDE SEQUENCE [LARGE SCALE GENOMIC DNA]</scope>
    <source>
        <strain evidence="2 3">DASS28</strain>
    </source>
</reference>
<dbReference type="SUPFAM" id="SSF53300">
    <property type="entry name" value="vWA-like"/>
    <property type="match status" value="1"/>
</dbReference>
<dbReference type="InterPro" id="IPR002035">
    <property type="entry name" value="VWF_A"/>
</dbReference>
<name>A0ABY2AJY4_9GAMM</name>
<protein>
    <submittedName>
        <fullName evidence="2">VWA domain-containing protein</fullName>
    </submittedName>
</protein>
<dbReference type="Pfam" id="PF05762">
    <property type="entry name" value="VWA_CoxE"/>
    <property type="match status" value="1"/>
</dbReference>
<accession>A0ABY2AJY4</accession>
<evidence type="ECO:0000313" key="3">
    <source>
        <dbReference type="Proteomes" id="UP000292554"/>
    </source>
</evidence>
<dbReference type="Proteomes" id="UP000292554">
    <property type="component" value="Unassembled WGS sequence"/>
</dbReference>
<dbReference type="Gene3D" id="3.40.50.410">
    <property type="entry name" value="von Willebrand factor, type A domain"/>
    <property type="match status" value="1"/>
</dbReference>
<dbReference type="RefSeq" id="WP_131417186.1">
    <property type="nucleotide sequence ID" value="NZ_SJXE01000011.1"/>
</dbReference>
<sequence>MSTESEQKRRWRLLLGGKNKDELSSQDMMLDGILAALYGDKHNQEGARTGYLGRSAPKVSKWLGDIRQRFPASVVKVMQKDAFERLDLHTMLLQPEMLEQIEPDVHMVANLISLQHLVPTESKETARMVVQKLVDELMRRLKAQTESALRGSLNKAVRKNRPLANDIDWGRTILANLKHYQPELNTVIPERLIGYGRKKPSNLKQVMLCVDQSGSMAESVIYASIFAAVMASIPALQTQLVVFDTEVVDLTEQLADPVDVLFGIQLGGGTDINKAVGYCQQRITQPRDTTMVLITDLYEGGNQQSLLRRIRELKDSGVNVVTLLALNDDGAPFYDNRLAAQFAALSVPTFACTPDQFPELMAIALNEGDVEQWAAKHEVVLEQA</sequence>
<proteinExistence type="predicted"/>
<dbReference type="PANTHER" id="PTHR30634:SF16">
    <property type="entry name" value="OUTER-MEMBRANE LIPOPROTEIN LOLB"/>
    <property type="match status" value="1"/>
</dbReference>
<feature type="domain" description="VWFA" evidence="1">
    <location>
        <begin position="203"/>
        <end position="362"/>
    </location>
</feature>
<dbReference type="EMBL" id="SJXE01000011">
    <property type="protein sequence ID" value="TCI01704.1"/>
    <property type="molecule type" value="Genomic_DNA"/>
</dbReference>
<gene>
    <name evidence="2" type="ORF">EZV61_17185</name>
</gene>
<dbReference type="InterPro" id="IPR036465">
    <property type="entry name" value="vWFA_dom_sf"/>
</dbReference>
<organism evidence="2 3">
    <name type="scientific">Corallincola luteus</name>
    <dbReference type="NCBI Taxonomy" id="1775177"/>
    <lineage>
        <taxon>Bacteria</taxon>
        <taxon>Pseudomonadati</taxon>
        <taxon>Pseudomonadota</taxon>
        <taxon>Gammaproteobacteria</taxon>
        <taxon>Alteromonadales</taxon>
        <taxon>Psychromonadaceae</taxon>
        <taxon>Corallincola</taxon>
    </lineage>
</organism>
<dbReference type="PANTHER" id="PTHR30634">
    <property type="entry name" value="OUTER MEMBRANE LOLAB LIPOPROTEIN INSERTION APPARATUS"/>
    <property type="match status" value="1"/>
</dbReference>
<dbReference type="InterPro" id="IPR008912">
    <property type="entry name" value="Uncharacterised_CoxE"/>
</dbReference>